<gene>
    <name evidence="8" type="ORF">EC973_005802</name>
</gene>
<dbReference type="InterPro" id="IPR029058">
    <property type="entry name" value="AB_hydrolase_fold"/>
</dbReference>
<dbReference type="Pfam" id="PF00326">
    <property type="entry name" value="Peptidase_S9"/>
    <property type="match status" value="1"/>
</dbReference>
<comment type="caution">
    <text evidence="8">The sequence shown here is derived from an EMBL/GenBank/DDBJ whole genome shotgun (WGS) entry which is preliminary data.</text>
</comment>
<dbReference type="InterPro" id="IPR001375">
    <property type="entry name" value="Peptidase_S9_cat"/>
</dbReference>
<keyword evidence="2" id="KW-0645">Protease</keyword>
<dbReference type="Gene3D" id="2.120.10.30">
    <property type="entry name" value="TolB, C-terminal domain"/>
    <property type="match status" value="2"/>
</dbReference>
<evidence type="ECO:0000256" key="6">
    <source>
        <dbReference type="SAM" id="SignalP"/>
    </source>
</evidence>
<evidence type="ECO:0000256" key="1">
    <source>
        <dbReference type="ARBA" id="ARBA00010040"/>
    </source>
</evidence>
<dbReference type="PANTHER" id="PTHR42776:SF13">
    <property type="entry name" value="DIPEPTIDYL-PEPTIDASE 5"/>
    <property type="match status" value="1"/>
</dbReference>
<feature type="signal peptide" evidence="6">
    <location>
        <begin position="1"/>
        <end position="22"/>
    </location>
</feature>
<dbReference type="GO" id="GO:0006508">
    <property type="term" value="P:proteolysis"/>
    <property type="evidence" value="ECO:0007669"/>
    <property type="project" value="UniProtKB-KW"/>
</dbReference>
<evidence type="ECO:0000313" key="8">
    <source>
        <dbReference type="EMBL" id="KAF7728576.1"/>
    </source>
</evidence>
<sequence>MIIVKLLSLGVALSSVLVAARSFTPHDLVTFPRPGSVSPSPNGRLAVYSQSIYNSKEDKTAKNLYLIHLEDSAVKELTKPSYHVSYSDPFFLDDTHIAYVFHHNKSNVDQLYVLNVENDDHYRLTDFPTAFGDIKYNAKSRLLAFSAAVYADGSLEHAVRKDRELASRKDSALVFDQLMVRHWDTFTTQKKNNIFTVQLDVVDGRYRVATHPRNLLRNTDLQSPNFPLGDSSDYAISPDGSQLAFVSKIQTPDNAWQTSQHIYLVDAAGETEPIAVNDNIPAASSKPTFAPSGIMAYLQMAKPQYEADRNRIVIFNPKTGSKRLLAEDWDRSPSELAFSPDSSTLYAVAEDRGHAKIFAIDLVTEDITLLTDKHYVSDLSVLSSDKLLFNLNSMRHPNIAHTLDIPSGNIVRQGPAKDLQERLDEIDFSKPEEFEFDGSLGDRVHGWLVRPADFDPYKKYPVAFLIHGGPQSSWADNWSTRWNPQVFAGAGYVVVAINPHGSTGYGQAFTDAIQRNWGSYPFWDLEKGLNYVLSSYDFLDSTRVVGLGASYGGYMINWINGHSDRFRALVNHDGMFSTVHTYYTTDELYFPEREFGGVPYDPLTRLVYERWSPSNFVRRWKTPTLVIHGGRDYRLVDGEALATFTALQRQGVPSRLVYFPDENHWVLKPANSLRWHKEVLDWIDEWTAVPEDLEVPFIVQHQTK</sequence>
<proteinExistence type="inferred from homology"/>
<organism evidence="8 9">
    <name type="scientific">Apophysomyces ossiformis</name>
    <dbReference type="NCBI Taxonomy" id="679940"/>
    <lineage>
        <taxon>Eukaryota</taxon>
        <taxon>Fungi</taxon>
        <taxon>Fungi incertae sedis</taxon>
        <taxon>Mucoromycota</taxon>
        <taxon>Mucoromycotina</taxon>
        <taxon>Mucoromycetes</taxon>
        <taxon>Mucorales</taxon>
        <taxon>Mucorineae</taxon>
        <taxon>Mucoraceae</taxon>
        <taxon>Apophysomyces</taxon>
    </lineage>
</organism>
<evidence type="ECO:0000256" key="5">
    <source>
        <dbReference type="ARBA" id="ARBA00032829"/>
    </source>
</evidence>
<dbReference type="InterPro" id="IPR011042">
    <property type="entry name" value="6-blade_b-propeller_TolB-like"/>
</dbReference>
<name>A0A8H7BRP3_9FUNG</name>
<evidence type="ECO:0000313" key="9">
    <source>
        <dbReference type="Proteomes" id="UP000605846"/>
    </source>
</evidence>
<dbReference type="EMBL" id="JABAYA010000034">
    <property type="protein sequence ID" value="KAF7728576.1"/>
    <property type="molecule type" value="Genomic_DNA"/>
</dbReference>
<keyword evidence="4" id="KW-0378">Hydrolase</keyword>
<protein>
    <recommendedName>
        <fullName evidence="5">Dipeptidyl-peptidase V</fullName>
    </recommendedName>
</protein>
<evidence type="ECO:0000259" key="7">
    <source>
        <dbReference type="Pfam" id="PF00326"/>
    </source>
</evidence>
<keyword evidence="9" id="KW-1185">Reference proteome</keyword>
<dbReference type="Gene3D" id="3.40.50.1820">
    <property type="entry name" value="alpha/beta hydrolase"/>
    <property type="match status" value="1"/>
</dbReference>
<comment type="similarity">
    <text evidence="1">Belongs to the peptidase S9C family.</text>
</comment>
<dbReference type="SUPFAM" id="SSF82171">
    <property type="entry name" value="DPP6 N-terminal domain-like"/>
    <property type="match status" value="1"/>
</dbReference>
<keyword evidence="3 6" id="KW-0732">Signal</keyword>
<dbReference type="AlphaFoldDB" id="A0A8H7BRP3"/>
<dbReference type="OrthoDB" id="416344at2759"/>
<dbReference type="PANTHER" id="PTHR42776">
    <property type="entry name" value="SERINE PEPTIDASE S9 FAMILY MEMBER"/>
    <property type="match status" value="1"/>
</dbReference>
<feature type="chain" id="PRO_5034016956" description="Dipeptidyl-peptidase V" evidence="6">
    <location>
        <begin position="23"/>
        <end position="704"/>
    </location>
</feature>
<dbReference type="GO" id="GO:0004252">
    <property type="term" value="F:serine-type endopeptidase activity"/>
    <property type="evidence" value="ECO:0007669"/>
    <property type="project" value="TreeGrafter"/>
</dbReference>
<feature type="domain" description="Peptidase S9 prolyl oligopeptidase catalytic" evidence="7">
    <location>
        <begin position="478"/>
        <end position="687"/>
    </location>
</feature>
<evidence type="ECO:0000256" key="3">
    <source>
        <dbReference type="ARBA" id="ARBA00022729"/>
    </source>
</evidence>
<evidence type="ECO:0000256" key="2">
    <source>
        <dbReference type="ARBA" id="ARBA00022670"/>
    </source>
</evidence>
<evidence type="ECO:0000256" key="4">
    <source>
        <dbReference type="ARBA" id="ARBA00022801"/>
    </source>
</evidence>
<reference evidence="8" key="1">
    <citation type="submission" date="2020-01" db="EMBL/GenBank/DDBJ databases">
        <title>Genome Sequencing of Three Apophysomyces-Like Fungal Strains Confirms a Novel Fungal Genus in the Mucoromycota with divergent Burkholderia-like Endosymbiotic Bacteria.</title>
        <authorList>
            <person name="Stajich J.E."/>
            <person name="Macias A.M."/>
            <person name="Carter-House D."/>
            <person name="Lovett B."/>
            <person name="Kasson L.R."/>
            <person name="Berry K."/>
            <person name="Grigoriev I."/>
            <person name="Chang Y."/>
            <person name="Spatafora J."/>
            <person name="Kasson M.T."/>
        </authorList>
    </citation>
    <scope>NUCLEOTIDE SEQUENCE</scope>
    <source>
        <strain evidence="8">NRRL A-21654</strain>
    </source>
</reference>
<dbReference type="FunFam" id="3.40.50.1820:FF:000028">
    <property type="entry name" value="S9 family peptidase"/>
    <property type="match status" value="1"/>
</dbReference>
<dbReference type="Proteomes" id="UP000605846">
    <property type="component" value="Unassembled WGS sequence"/>
</dbReference>
<dbReference type="SUPFAM" id="SSF53474">
    <property type="entry name" value="alpha/beta-Hydrolases"/>
    <property type="match status" value="1"/>
</dbReference>
<accession>A0A8H7BRP3</accession>